<reference evidence="1 2" key="1">
    <citation type="journal article" date="2015" name="Nature">
        <title>rRNA introns, odd ribosomes, and small enigmatic genomes across a large radiation of phyla.</title>
        <authorList>
            <person name="Brown C.T."/>
            <person name="Hug L.A."/>
            <person name="Thomas B.C."/>
            <person name="Sharon I."/>
            <person name="Castelle C.J."/>
            <person name="Singh A."/>
            <person name="Wilkins M.J."/>
            <person name="Williams K.H."/>
            <person name="Banfield J.F."/>
        </authorList>
    </citation>
    <scope>NUCLEOTIDE SEQUENCE [LARGE SCALE GENOMIC DNA]</scope>
</reference>
<name>A0A0G0NH31_9BACT</name>
<evidence type="ECO:0000313" key="1">
    <source>
        <dbReference type="EMBL" id="KKR12091.1"/>
    </source>
</evidence>
<sequence>MQRNRMAIIFAAIAIVLFGSYAVVNRGEDSQQQVNEKSQPSLDGSSASGFLEDIGVSTDWLAAVTSEKEGDKNNVTESVALATFEQMKQLDQEGKNPFDEDTANSFAVQSSITRSVDTSTESLFATISVTDKDLKIIANNTQDAKKRYLSDLEAALARHPAKKSYENVEGGVQGLIERACAGKESGVGREMATTYTETADDVIRIQVPSQWAEFHRQIITHYRKGNIIFNSIANCYNDPLKGLLATQVLPDFIKNSDTLQKSLVKMYAEVGL</sequence>
<dbReference type="EMBL" id="LBWR01000003">
    <property type="protein sequence ID" value="KKR12091.1"/>
    <property type="molecule type" value="Genomic_DNA"/>
</dbReference>
<proteinExistence type="predicted"/>
<dbReference type="AlphaFoldDB" id="A0A0G0NH31"/>
<protein>
    <submittedName>
        <fullName evidence="1">Uncharacterized protein</fullName>
    </submittedName>
</protein>
<evidence type="ECO:0000313" key="2">
    <source>
        <dbReference type="Proteomes" id="UP000034665"/>
    </source>
</evidence>
<organism evidence="1 2">
    <name type="scientific">Candidatus Wolfebacteria bacterium GW2011_GWC2_39_22</name>
    <dbReference type="NCBI Taxonomy" id="1619013"/>
    <lineage>
        <taxon>Bacteria</taxon>
        <taxon>Candidatus Wolfeibacteriota</taxon>
    </lineage>
</organism>
<dbReference type="STRING" id="1619013.UT41_C0003G0018"/>
<accession>A0A0G0NH31</accession>
<comment type="caution">
    <text evidence="1">The sequence shown here is derived from an EMBL/GenBank/DDBJ whole genome shotgun (WGS) entry which is preliminary data.</text>
</comment>
<dbReference type="Proteomes" id="UP000034665">
    <property type="component" value="Unassembled WGS sequence"/>
</dbReference>
<gene>
    <name evidence="1" type="ORF">UT41_C0003G0018</name>
</gene>